<evidence type="ECO:0000313" key="2">
    <source>
        <dbReference type="Proteomes" id="UP000245626"/>
    </source>
</evidence>
<dbReference type="EMBL" id="KZ820331">
    <property type="protein sequence ID" value="PWN47817.1"/>
    <property type="molecule type" value="Genomic_DNA"/>
</dbReference>
<sequence>MKAIKISSLGSLACGLMVPLSMVVSAAPLNERQAPNTVYPGNESQMTASQNVTFWVLPIDKAEAQKMAGYPLIQDTGLPKDVIPEGKHPLVFAAGYMYDIRQLGLRVDRLMAATTYLPFVDRLGNGTPFQKSVRSYLDQIIPPLVATLTQFDDAEVAKFDPSDAAYKAVGDSLAYTVSQGIDNPVDGPGVLFPRFQAAYQRAGGSSITAQQYMDMVNQPYFAYLPTCKQTTWLFNESFADPFFVQGQVQTYSPVTEETTIFDDVQGYSATTEWISPAGLGSDCSTFSK</sequence>
<dbReference type="Proteomes" id="UP000245626">
    <property type="component" value="Unassembled WGS sequence"/>
</dbReference>
<proteinExistence type="predicted"/>
<organism evidence="1 2">
    <name type="scientific">Violaceomyces palustris</name>
    <dbReference type="NCBI Taxonomy" id="1673888"/>
    <lineage>
        <taxon>Eukaryota</taxon>
        <taxon>Fungi</taxon>
        <taxon>Dikarya</taxon>
        <taxon>Basidiomycota</taxon>
        <taxon>Ustilaginomycotina</taxon>
        <taxon>Ustilaginomycetes</taxon>
        <taxon>Violaceomycetales</taxon>
        <taxon>Violaceomycetaceae</taxon>
        <taxon>Violaceomyces</taxon>
    </lineage>
</organism>
<accession>A0ACD0NPW3</accession>
<evidence type="ECO:0000313" key="1">
    <source>
        <dbReference type="EMBL" id="PWN47817.1"/>
    </source>
</evidence>
<gene>
    <name evidence="1" type="ORF">IE53DRAFT_390025</name>
</gene>
<protein>
    <submittedName>
        <fullName evidence="1">Uncharacterized protein</fullName>
    </submittedName>
</protein>
<reference evidence="1 2" key="1">
    <citation type="journal article" date="2018" name="Mol. Biol. Evol.">
        <title>Broad Genomic Sampling Reveals a Smut Pathogenic Ancestry of the Fungal Clade Ustilaginomycotina.</title>
        <authorList>
            <person name="Kijpornyongpan T."/>
            <person name="Mondo S.J."/>
            <person name="Barry K."/>
            <person name="Sandor L."/>
            <person name="Lee J."/>
            <person name="Lipzen A."/>
            <person name="Pangilinan J."/>
            <person name="LaButti K."/>
            <person name="Hainaut M."/>
            <person name="Henrissat B."/>
            <person name="Grigoriev I.V."/>
            <person name="Spatafora J.W."/>
            <person name="Aime M.C."/>
        </authorList>
    </citation>
    <scope>NUCLEOTIDE SEQUENCE [LARGE SCALE GENOMIC DNA]</scope>
    <source>
        <strain evidence="1 2">SA 807</strain>
    </source>
</reference>
<keyword evidence="2" id="KW-1185">Reference proteome</keyword>
<name>A0ACD0NPW3_9BASI</name>